<accession>A0ABY5MJQ1</accession>
<sequence length="69" mass="7607">MNAARQGGSKSYIEMQFEQLPELIAMFNNYSQKGGELAAFAEETLPMLREQFARVHDLADNAGIKAEAG</sequence>
<organism evidence="1 2">
    <name type="scientific">Nitratireductor thuwali</name>
    <dbReference type="NCBI Taxonomy" id="2267699"/>
    <lineage>
        <taxon>Bacteria</taxon>
        <taxon>Pseudomonadati</taxon>
        <taxon>Pseudomonadota</taxon>
        <taxon>Alphaproteobacteria</taxon>
        <taxon>Hyphomicrobiales</taxon>
        <taxon>Phyllobacteriaceae</taxon>
        <taxon>Nitratireductor</taxon>
    </lineage>
</organism>
<dbReference type="RefSeq" id="WP_338530480.1">
    <property type="nucleotide sequence ID" value="NZ_CP030941.1"/>
</dbReference>
<evidence type="ECO:0000313" key="1">
    <source>
        <dbReference type="EMBL" id="UUP18229.1"/>
    </source>
</evidence>
<dbReference type="EMBL" id="CP030941">
    <property type="protein sequence ID" value="UUP18229.1"/>
    <property type="molecule type" value="Genomic_DNA"/>
</dbReference>
<reference evidence="1 2" key="1">
    <citation type="submission" date="2018-07" db="EMBL/GenBank/DDBJ databases">
        <title>Genome sequence of Nitratireductor thuwali#1536.</title>
        <authorList>
            <person name="Michoud G."/>
            <person name="Merlino G."/>
            <person name="Sefrji F.O."/>
            <person name="Daffonchio D."/>
        </authorList>
    </citation>
    <scope>NUCLEOTIDE SEQUENCE [LARGE SCALE GENOMIC DNA]</scope>
    <source>
        <strain evidence="2">Nit1536</strain>
    </source>
</reference>
<evidence type="ECO:0000313" key="2">
    <source>
        <dbReference type="Proteomes" id="UP001342418"/>
    </source>
</evidence>
<gene>
    <name evidence="1" type="ORF">NTH_02709</name>
</gene>
<keyword evidence="2" id="KW-1185">Reference proteome</keyword>
<proteinExistence type="predicted"/>
<name>A0ABY5MJQ1_9HYPH</name>
<dbReference type="Proteomes" id="UP001342418">
    <property type="component" value="Chromosome"/>
</dbReference>
<protein>
    <recommendedName>
        <fullName evidence="3">Phasin domain-containing protein</fullName>
    </recommendedName>
</protein>
<evidence type="ECO:0008006" key="3">
    <source>
        <dbReference type="Google" id="ProtNLM"/>
    </source>
</evidence>